<dbReference type="AlphaFoldDB" id="A0AB34S9A7"/>
<feature type="transmembrane region" description="Helical" evidence="2">
    <location>
        <begin position="6"/>
        <end position="27"/>
    </location>
</feature>
<evidence type="ECO:0000256" key="1">
    <source>
        <dbReference type="SAM" id="MobiDB-lite"/>
    </source>
</evidence>
<comment type="caution">
    <text evidence="4">The sequence shown here is derived from an EMBL/GenBank/DDBJ whole genome shotgun (WGS) entry which is preliminary data.</text>
</comment>
<keyword evidence="2" id="KW-0812">Transmembrane</keyword>
<dbReference type="RefSeq" id="WP_045635272.1">
    <property type="nucleotide sequence ID" value="NZ_JAKUXR010000001.1"/>
</dbReference>
<feature type="region of interest" description="Disordered" evidence="1">
    <location>
        <begin position="423"/>
        <end position="475"/>
    </location>
</feature>
<proteinExistence type="predicted"/>
<reference evidence="4 5" key="1">
    <citation type="submission" date="2015-02" db="EMBL/GenBank/DDBJ databases">
        <title>Evolution of amylase-binding proteins of oral streptococcal species.</title>
        <authorList>
            <person name="Haase E.M."/>
        </authorList>
    </citation>
    <scope>NUCLEOTIDE SEQUENCE [LARGE SCALE GENOMIC DNA]</scope>
    <source>
        <strain evidence="5">UB10712</strain>
    </source>
</reference>
<feature type="compositionally biased region" description="Acidic residues" evidence="1">
    <location>
        <begin position="466"/>
        <end position="475"/>
    </location>
</feature>
<dbReference type="CDD" id="cd07341">
    <property type="entry name" value="M56_BlaR1_MecR1_like"/>
    <property type="match status" value="1"/>
</dbReference>
<keyword evidence="2" id="KW-0472">Membrane</keyword>
<protein>
    <submittedName>
        <fullName evidence="4">Regulatory protein BlaR1</fullName>
    </submittedName>
</protein>
<accession>A0AB34S9A7</accession>
<dbReference type="Proteomes" id="UP000033375">
    <property type="component" value="Unassembled WGS sequence"/>
</dbReference>
<feature type="transmembrane region" description="Helical" evidence="2">
    <location>
        <begin position="39"/>
        <end position="57"/>
    </location>
</feature>
<feature type="domain" description="Peptidase M56" evidence="3">
    <location>
        <begin position="8"/>
        <end position="299"/>
    </location>
</feature>
<feature type="transmembrane region" description="Helical" evidence="2">
    <location>
        <begin position="106"/>
        <end position="127"/>
    </location>
</feature>
<sequence>MKQFLLSFLLTSVSTSILVILLSLLFELFKTRVSAQAKYVIWFLVLLSFLFPFRPQFGSGLIRMNAGSTINTVATQVPSGTAQVASQVTEKTIEPNLWQTFLNLPWFEILISIWLLGFVFSIARYAYSYILFRKMLKRWGTPVEDEEALAQLQKIQEEMGIKNKIRLLHYPMSQSPMLIGFRDILIVLPESDYTEEELQLVFRHELTHYKHYDVLVNLLAILVKSLHWFNPIVRLACRETQEVGEMYCDYDVLNDQDMHYRTFYGETILTMIDRSKKTPIALTTCFYSEKFNLKRRIVSIMDSRLPKKLLSTVFVVVVSVLLLLTSSVFAIETTAINVQQTQKVTSKKVSKEFSQDQALAVALKDLGLSEKDIKDLKIVRDKDNYQIYFSHGQTAHELLINANNGKVLKSKQHTVVEKTVTVEKEVPSSNHTSTDTNQPAVTTPSSSPSVTTVPSPSKSQTSSSRDDDDKDDDDD</sequence>
<dbReference type="EMBL" id="JYGN01000007">
    <property type="protein sequence ID" value="KJQ63475.1"/>
    <property type="molecule type" value="Genomic_DNA"/>
</dbReference>
<gene>
    <name evidence="4" type="primary">blaR1</name>
    <name evidence="4" type="ORF">TZ88_02002</name>
</gene>
<feature type="transmembrane region" description="Helical" evidence="2">
    <location>
        <begin position="309"/>
        <end position="331"/>
    </location>
</feature>
<dbReference type="InterPro" id="IPR008756">
    <property type="entry name" value="Peptidase_M56"/>
</dbReference>
<name>A0AB34S9A7_STRGN</name>
<evidence type="ECO:0000313" key="5">
    <source>
        <dbReference type="Proteomes" id="UP000033375"/>
    </source>
</evidence>
<evidence type="ECO:0000259" key="3">
    <source>
        <dbReference type="Pfam" id="PF05569"/>
    </source>
</evidence>
<dbReference type="Gene3D" id="3.10.450.40">
    <property type="match status" value="1"/>
</dbReference>
<evidence type="ECO:0000256" key="2">
    <source>
        <dbReference type="SAM" id="Phobius"/>
    </source>
</evidence>
<dbReference type="InterPro" id="IPR052173">
    <property type="entry name" value="Beta-lactam_resp_regulator"/>
</dbReference>
<feature type="compositionally biased region" description="Polar residues" evidence="1">
    <location>
        <begin position="427"/>
        <end position="441"/>
    </location>
</feature>
<organism evidence="4 5">
    <name type="scientific">Streptococcus gordonii</name>
    <dbReference type="NCBI Taxonomy" id="1302"/>
    <lineage>
        <taxon>Bacteria</taxon>
        <taxon>Bacillati</taxon>
        <taxon>Bacillota</taxon>
        <taxon>Bacilli</taxon>
        <taxon>Lactobacillales</taxon>
        <taxon>Streptococcaceae</taxon>
        <taxon>Streptococcus</taxon>
    </lineage>
</organism>
<dbReference type="Pfam" id="PF05569">
    <property type="entry name" value="Peptidase_M56"/>
    <property type="match status" value="1"/>
</dbReference>
<keyword evidence="2" id="KW-1133">Transmembrane helix</keyword>
<evidence type="ECO:0000313" key="4">
    <source>
        <dbReference type="EMBL" id="KJQ63475.1"/>
    </source>
</evidence>
<feature type="compositionally biased region" description="Low complexity" evidence="1">
    <location>
        <begin position="442"/>
        <end position="463"/>
    </location>
</feature>
<dbReference type="PANTHER" id="PTHR34978">
    <property type="entry name" value="POSSIBLE SENSOR-TRANSDUCER PROTEIN BLAR"/>
    <property type="match status" value="1"/>
</dbReference>
<dbReference type="PANTHER" id="PTHR34978:SF3">
    <property type="entry name" value="SLR0241 PROTEIN"/>
    <property type="match status" value="1"/>
</dbReference>